<dbReference type="PANTHER" id="PTHR10826:SF1">
    <property type="entry name" value="COMPLEMENT COMPONENT 1 Q SUBCOMPONENT-BINDING PROTEIN, MITOCHONDRIAL"/>
    <property type="match status" value="1"/>
</dbReference>
<keyword evidence="2" id="KW-1185">Reference proteome</keyword>
<reference evidence="1 2" key="1">
    <citation type="journal article" date="2023" name="Elife">
        <title>Identification of key yeast species and microbe-microbe interactions impacting larval growth of Drosophila in the wild.</title>
        <authorList>
            <person name="Mure A."/>
            <person name="Sugiura Y."/>
            <person name="Maeda R."/>
            <person name="Honda K."/>
            <person name="Sakurai N."/>
            <person name="Takahashi Y."/>
            <person name="Watada M."/>
            <person name="Katoh T."/>
            <person name="Gotoh A."/>
            <person name="Gotoh Y."/>
            <person name="Taniguchi I."/>
            <person name="Nakamura K."/>
            <person name="Hayashi T."/>
            <person name="Katayama T."/>
            <person name="Uemura T."/>
            <person name="Hattori Y."/>
        </authorList>
    </citation>
    <scope>NUCLEOTIDE SEQUENCE [LARGE SCALE GENOMIC DNA]</scope>
    <source>
        <strain evidence="1 2">SB-73</strain>
    </source>
</reference>
<dbReference type="Pfam" id="PF02330">
    <property type="entry name" value="MAM33"/>
    <property type="match status" value="1"/>
</dbReference>
<proteinExistence type="predicted"/>
<dbReference type="Gene3D" id="3.10.280.10">
    <property type="entry name" value="Mitochondrial glycoprotein"/>
    <property type="match status" value="1"/>
</dbReference>
<dbReference type="GO" id="GO:0042256">
    <property type="term" value="P:cytosolic ribosome assembly"/>
    <property type="evidence" value="ECO:0007669"/>
    <property type="project" value="TreeGrafter"/>
</dbReference>
<organism evidence="1 2">
    <name type="scientific">Starmerella bacillaris</name>
    <name type="common">Yeast</name>
    <name type="synonym">Candida zemplinina</name>
    <dbReference type="NCBI Taxonomy" id="1247836"/>
    <lineage>
        <taxon>Eukaryota</taxon>
        <taxon>Fungi</taxon>
        <taxon>Dikarya</taxon>
        <taxon>Ascomycota</taxon>
        <taxon>Saccharomycotina</taxon>
        <taxon>Dipodascomycetes</taxon>
        <taxon>Dipodascales</taxon>
        <taxon>Trichomonascaceae</taxon>
        <taxon>Starmerella</taxon>
    </lineage>
</organism>
<name>A0AAV5RKX4_STABA</name>
<dbReference type="PANTHER" id="PTHR10826">
    <property type="entry name" value="COMPLEMENT COMPONENT 1"/>
    <property type="match status" value="1"/>
</dbReference>
<evidence type="ECO:0000313" key="1">
    <source>
        <dbReference type="EMBL" id="GMM51637.1"/>
    </source>
</evidence>
<dbReference type="InterPro" id="IPR003428">
    <property type="entry name" value="MAM33"/>
</dbReference>
<dbReference type="AlphaFoldDB" id="A0AAV5RKX4"/>
<dbReference type="SUPFAM" id="SSF54529">
    <property type="entry name" value="Mitochondrial glycoprotein MAM33-like"/>
    <property type="match status" value="1"/>
</dbReference>
<dbReference type="GO" id="GO:0005759">
    <property type="term" value="C:mitochondrial matrix"/>
    <property type="evidence" value="ECO:0007669"/>
    <property type="project" value="InterPro"/>
</dbReference>
<sequence length="259" mass="29064">MFGRSNIFKLSQRLCAKQAAPLTPTAFLRAQSQRSFSTSRLYYANSDFKETTDGLIAALQAERAIELNNIAETQEENAKILQWPQDHGFEVIRQRYHDQVQLVKKISESETLRVFFAVSDIINAESMLEEPEPEFSESEEMEEDIDTPVRLNVIIEKPTGSVGFDCTVQDDVVSVDGVVPYKDSALAIDESAEAAQKRSDLYQGPPFAVLDPSLQSAVQSYLEARGINGDFALFVQEFAGYLENSEYSEWLDNIANIVE</sequence>
<dbReference type="Proteomes" id="UP001362899">
    <property type="component" value="Unassembled WGS sequence"/>
</dbReference>
<protein>
    <submittedName>
        <fullName evidence="1">Mam33 protein</fullName>
    </submittedName>
</protein>
<gene>
    <name evidence="1" type="ORF">DASB73_026000</name>
</gene>
<dbReference type="EMBL" id="BTGC01000008">
    <property type="protein sequence ID" value="GMM51637.1"/>
    <property type="molecule type" value="Genomic_DNA"/>
</dbReference>
<dbReference type="InterPro" id="IPR036561">
    <property type="entry name" value="MAM33_sf"/>
</dbReference>
<comment type="caution">
    <text evidence="1">The sequence shown here is derived from an EMBL/GenBank/DDBJ whole genome shotgun (WGS) entry which is preliminary data.</text>
</comment>
<evidence type="ECO:0000313" key="2">
    <source>
        <dbReference type="Proteomes" id="UP001362899"/>
    </source>
</evidence>
<accession>A0AAV5RKX4</accession>